<dbReference type="PANTHER" id="PTHR46734">
    <property type="entry name" value="TELOMERIC REPEAT-BINDING FACTOR 1 TERF1"/>
    <property type="match status" value="1"/>
</dbReference>
<dbReference type="SUPFAM" id="SSF46689">
    <property type="entry name" value="Homeodomain-like"/>
    <property type="match status" value="1"/>
</dbReference>
<keyword evidence="8 10" id="KW-0539">Nucleus</keyword>
<dbReference type="Pfam" id="PF00249">
    <property type="entry name" value="Myb_DNA-binding"/>
    <property type="match status" value="1"/>
</dbReference>
<evidence type="ECO:0000259" key="13">
    <source>
        <dbReference type="PROSITE" id="PS51294"/>
    </source>
</evidence>
<dbReference type="Pfam" id="PF08558">
    <property type="entry name" value="TRF"/>
    <property type="match status" value="1"/>
</dbReference>
<keyword evidence="6 10" id="KW-0779">Telomere</keyword>
<comment type="subunit">
    <text evidence="10">Homodimer.</text>
</comment>
<dbReference type="GO" id="GO:0071532">
    <property type="term" value="F:ankyrin repeat binding"/>
    <property type="evidence" value="ECO:0007669"/>
    <property type="project" value="TreeGrafter"/>
</dbReference>
<evidence type="ECO:0000256" key="3">
    <source>
        <dbReference type="ARBA" id="ARBA00022499"/>
    </source>
</evidence>
<keyword evidence="9 10" id="KW-0131">Cell cycle</keyword>
<dbReference type="GO" id="GO:0000783">
    <property type="term" value="C:nuclear telomere cap complex"/>
    <property type="evidence" value="ECO:0007669"/>
    <property type="project" value="TreeGrafter"/>
</dbReference>
<dbReference type="GO" id="GO:0008301">
    <property type="term" value="F:DNA binding, bending"/>
    <property type="evidence" value="ECO:0007669"/>
    <property type="project" value="TreeGrafter"/>
</dbReference>
<evidence type="ECO:0000256" key="4">
    <source>
        <dbReference type="ARBA" id="ARBA00022553"/>
    </source>
</evidence>
<feature type="compositionally biased region" description="Polar residues" evidence="11">
    <location>
        <begin position="228"/>
        <end position="244"/>
    </location>
</feature>
<dbReference type="GeneTree" id="ENSGT00940000161902"/>
<dbReference type="PIRSF" id="PIRSF038016">
    <property type="entry name" value="Telomere_bd-1_Pin2"/>
    <property type="match status" value="1"/>
</dbReference>
<dbReference type="InterPro" id="IPR017357">
    <property type="entry name" value="TERF1/2"/>
</dbReference>
<comment type="function">
    <text evidence="10">Binds the telomeric double-stranded 5'-TTAGGG-3' repeat.</text>
</comment>
<dbReference type="InterPro" id="IPR013867">
    <property type="entry name" value="Telomere_rpt-bd_fac_dimer_dom"/>
</dbReference>
<dbReference type="GO" id="GO:0005654">
    <property type="term" value="C:nucleoplasm"/>
    <property type="evidence" value="ECO:0007669"/>
    <property type="project" value="UniProtKB-ARBA"/>
</dbReference>
<reference evidence="15" key="1">
    <citation type="submission" date="2013-10" db="EMBL/GenBank/DDBJ databases">
        <authorList>
            <person name="Schartl M."/>
            <person name="Warren W."/>
        </authorList>
    </citation>
    <scope>NUCLEOTIDE SEQUENCE [LARGE SCALE GENOMIC DNA]</scope>
    <source>
        <strain evidence="15">female</strain>
    </source>
</reference>
<dbReference type="CDD" id="cd11660">
    <property type="entry name" value="SANT_TRF"/>
    <property type="match status" value="1"/>
</dbReference>
<dbReference type="PROSITE" id="PS51294">
    <property type="entry name" value="HTH_MYB"/>
    <property type="match status" value="1"/>
</dbReference>
<evidence type="ECO:0000256" key="1">
    <source>
        <dbReference type="ARBA" id="ARBA00004574"/>
    </source>
</evidence>
<dbReference type="InterPro" id="IPR017930">
    <property type="entry name" value="Myb_dom"/>
</dbReference>
<dbReference type="EMBL" id="AYCK01005773">
    <property type="status" value="NOT_ANNOTATED_CDS"/>
    <property type="molecule type" value="Genomic_DNA"/>
</dbReference>
<dbReference type="GO" id="GO:0008017">
    <property type="term" value="F:microtubule binding"/>
    <property type="evidence" value="ECO:0007669"/>
    <property type="project" value="TreeGrafter"/>
</dbReference>
<proteinExistence type="predicted"/>
<gene>
    <name evidence="14" type="primary">KCNB2</name>
</gene>
<evidence type="ECO:0000256" key="10">
    <source>
        <dbReference type="PIRNR" id="PIRNR038016"/>
    </source>
</evidence>
<comment type="subcellular location">
    <subcellularLocation>
        <location evidence="1">Chromosome</location>
        <location evidence="1">Telomere</location>
    </subcellularLocation>
    <subcellularLocation>
        <location evidence="10">Nucleus</location>
    </subcellularLocation>
</comment>
<dbReference type="FunFam" id="1.25.40.210:FF:000001">
    <property type="entry name" value="Telomeric repeat-binding factor"/>
    <property type="match status" value="1"/>
</dbReference>
<dbReference type="InterPro" id="IPR052450">
    <property type="entry name" value="TRBD-Containing_Protein"/>
</dbReference>
<dbReference type="GO" id="GO:0008156">
    <property type="term" value="P:negative regulation of DNA replication"/>
    <property type="evidence" value="ECO:0007669"/>
    <property type="project" value="TreeGrafter"/>
</dbReference>
<dbReference type="EMBL" id="AYCK01005770">
    <property type="status" value="NOT_ANNOTATED_CDS"/>
    <property type="molecule type" value="Genomic_DNA"/>
</dbReference>
<dbReference type="OMA" id="HMENRYF"/>
<dbReference type="GO" id="GO:0003691">
    <property type="term" value="F:double-stranded telomeric DNA binding"/>
    <property type="evidence" value="ECO:0007669"/>
    <property type="project" value="UniProtKB-UniRule"/>
</dbReference>
<feature type="domain" description="Myb-like" evidence="12">
    <location>
        <begin position="318"/>
        <end position="364"/>
    </location>
</feature>
<sequence>MECELKQDLASEASSTDNSVSFPDVTAVASGWMLDFMFVSLCRSFKEGNFDAFNETLSVFEALFQSKYLTAAGHDEKSLICAFLARVMHGKQLDVLFEKDERVMPLMSAAVVWSSLENAVEDEGLFKEITGLLFVQAVAVCLEKGQRSSASSVLKQLFLNQNLGIKLSTIVTKTDTYHPVLMSFSFKRLLETINSFLDNYLKKNPCDFLIKTATGFVQSSQNVMDSESVESQDSTVSEKQSETTQKNKKHLSSKLFRIKTLEGAKVWGNGTETFQAESHGWRKKQNSEKCTEKKTRKINLFQIEIVCLFKLNSFLGKKWTAQLDKYLQDGVKRHGQGNWSRILLDYDFEGRTGTMLKDRWRVLLKAHKLLCSSQRT</sequence>
<dbReference type="Gene3D" id="1.25.40.210">
    <property type="entry name" value="Telomere repeat-binding factor, dimerisation domain"/>
    <property type="match status" value="1"/>
</dbReference>
<dbReference type="PROSITE" id="PS50090">
    <property type="entry name" value="MYB_LIKE"/>
    <property type="match status" value="1"/>
</dbReference>
<evidence type="ECO:0000256" key="7">
    <source>
        <dbReference type="ARBA" id="ARBA00023125"/>
    </source>
</evidence>
<dbReference type="EMBL" id="AYCK01005772">
    <property type="status" value="NOT_ANNOTATED_CDS"/>
    <property type="molecule type" value="Genomic_DNA"/>
</dbReference>
<protein>
    <recommendedName>
        <fullName evidence="10">Telomeric repeat-binding factor</fullName>
    </recommendedName>
</protein>
<reference evidence="14" key="3">
    <citation type="submission" date="2025-09" db="UniProtKB">
        <authorList>
            <consortium name="Ensembl"/>
        </authorList>
    </citation>
    <scope>IDENTIFICATION</scope>
</reference>
<evidence type="ECO:0000313" key="14">
    <source>
        <dbReference type="Ensembl" id="ENSPFOP00000021126.1"/>
    </source>
</evidence>
<keyword evidence="15" id="KW-1185">Reference proteome</keyword>
<evidence type="ECO:0000313" key="15">
    <source>
        <dbReference type="Proteomes" id="UP000028760"/>
    </source>
</evidence>
<keyword evidence="7 10" id="KW-0238">DNA-binding</keyword>
<keyword evidence="3" id="KW-1017">Isopeptide bond</keyword>
<dbReference type="InterPro" id="IPR009057">
    <property type="entry name" value="Homeodomain-like_sf"/>
</dbReference>
<dbReference type="Proteomes" id="UP000028760">
    <property type="component" value="Unassembled WGS sequence"/>
</dbReference>
<organism evidence="14 15">
    <name type="scientific">Poecilia formosa</name>
    <name type="common">Amazon molly</name>
    <name type="synonym">Limia formosa</name>
    <dbReference type="NCBI Taxonomy" id="48698"/>
    <lineage>
        <taxon>Eukaryota</taxon>
        <taxon>Metazoa</taxon>
        <taxon>Chordata</taxon>
        <taxon>Craniata</taxon>
        <taxon>Vertebrata</taxon>
        <taxon>Euteleostomi</taxon>
        <taxon>Actinopterygii</taxon>
        <taxon>Neopterygii</taxon>
        <taxon>Teleostei</taxon>
        <taxon>Neoteleostei</taxon>
        <taxon>Acanthomorphata</taxon>
        <taxon>Ovalentaria</taxon>
        <taxon>Atherinomorphae</taxon>
        <taxon>Cyprinodontiformes</taxon>
        <taxon>Poeciliidae</taxon>
        <taxon>Poeciliinae</taxon>
        <taxon>Poecilia</taxon>
    </lineage>
</organism>
<name>A0A096LPN5_POEFO</name>
<dbReference type="SMART" id="SM00717">
    <property type="entry name" value="SANT"/>
    <property type="match status" value="1"/>
</dbReference>
<evidence type="ECO:0000256" key="8">
    <source>
        <dbReference type="ARBA" id="ARBA00023242"/>
    </source>
</evidence>
<dbReference type="SUPFAM" id="SSF63600">
    <property type="entry name" value="Telomeric repeat binding factor (TRF) dimerisation domain"/>
    <property type="match status" value="1"/>
</dbReference>
<dbReference type="GO" id="GO:0042803">
    <property type="term" value="F:protein homodimerization activity"/>
    <property type="evidence" value="ECO:0007669"/>
    <property type="project" value="UniProtKB-UniRule"/>
</dbReference>
<dbReference type="GO" id="GO:1905839">
    <property type="term" value="P:negative regulation of telomeric D-loop disassembly"/>
    <property type="evidence" value="ECO:0007669"/>
    <property type="project" value="TreeGrafter"/>
</dbReference>
<dbReference type="Gene3D" id="1.10.10.60">
    <property type="entry name" value="Homeodomain-like"/>
    <property type="match status" value="1"/>
</dbReference>
<dbReference type="Ensembl" id="ENSPFOT00000028886.1">
    <property type="protein sequence ID" value="ENSPFOP00000021126.1"/>
    <property type="gene ID" value="ENSPFOG00000013013.2"/>
</dbReference>
<evidence type="ECO:0000256" key="5">
    <source>
        <dbReference type="ARBA" id="ARBA00022843"/>
    </source>
</evidence>
<evidence type="ECO:0000259" key="12">
    <source>
        <dbReference type="PROSITE" id="PS50090"/>
    </source>
</evidence>
<dbReference type="AlphaFoldDB" id="A0A096LPN5"/>
<evidence type="ECO:0000256" key="2">
    <source>
        <dbReference type="ARBA" id="ARBA00022454"/>
    </source>
</evidence>
<dbReference type="EMBL" id="AYCK01005771">
    <property type="status" value="NOT_ANNOTATED_CDS"/>
    <property type="molecule type" value="Genomic_DNA"/>
</dbReference>
<evidence type="ECO:0000256" key="11">
    <source>
        <dbReference type="SAM" id="MobiDB-lite"/>
    </source>
</evidence>
<keyword evidence="4" id="KW-0597">Phosphoprotein</keyword>
<keyword evidence="2" id="KW-0158">Chromosome</keyword>
<dbReference type="GO" id="GO:0003720">
    <property type="term" value="F:telomerase activity"/>
    <property type="evidence" value="ECO:0007669"/>
    <property type="project" value="TreeGrafter"/>
</dbReference>
<keyword evidence="5" id="KW-0832">Ubl conjugation</keyword>
<reference evidence="14" key="2">
    <citation type="submission" date="2025-08" db="UniProtKB">
        <authorList>
            <consortium name="Ensembl"/>
        </authorList>
    </citation>
    <scope>IDENTIFICATION</scope>
</reference>
<accession>A0A096LPN5</accession>
<dbReference type="InterPro" id="IPR001005">
    <property type="entry name" value="SANT/Myb"/>
</dbReference>
<evidence type="ECO:0000256" key="6">
    <source>
        <dbReference type="ARBA" id="ARBA00022895"/>
    </source>
</evidence>
<feature type="region of interest" description="Disordered" evidence="11">
    <location>
        <begin position="228"/>
        <end position="248"/>
    </location>
</feature>
<evidence type="ECO:0000256" key="9">
    <source>
        <dbReference type="ARBA" id="ARBA00023306"/>
    </source>
</evidence>
<dbReference type="PANTHER" id="PTHR46734:SF1">
    <property type="entry name" value="TELOMERIC REPEAT-BINDING FACTOR 1"/>
    <property type="match status" value="1"/>
</dbReference>
<dbReference type="GO" id="GO:0007004">
    <property type="term" value="P:telomere maintenance via telomerase"/>
    <property type="evidence" value="ECO:0007669"/>
    <property type="project" value="TreeGrafter"/>
</dbReference>
<dbReference type="InterPro" id="IPR036507">
    <property type="entry name" value="Telomere_rpt-bd_fac_dimer_sf"/>
</dbReference>
<dbReference type="GO" id="GO:0098505">
    <property type="term" value="F:G-rich strand telomeric DNA binding"/>
    <property type="evidence" value="ECO:0007669"/>
    <property type="project" value="TreeGrafter"/>
</dbReference>
<feature type="domain" description="HTH myb-type" evidence="13">
    <location>
        <begin position="318"/>
        <end position="368"/>
    </location>
</feature>